<evidence type="ECO:0000313" key="6">
    <source>
        <dbReference type="EMBL" id="TLD96337.1"/>
    </source>
</evidence>
<dbReference type="RefSeq" id="WP_081946259.1">
    <property type="nucleotide sequence ID" value="NZ_JRPR02000004.1"/>
</dbReference>
<dbReference type="FunFam" id="3.40.50.300:FF:000042">
    <property type="entry name" value="Maltose/maltodextrin ABC transporter, ATP-binding protein"/>
    <property type="match status" value="1"/>
</dbReference>
<dbReference type="GO" id="GO:0055052">
    <property type="term" value="C:ATP-binding cassette (ABC) transporter complex, substrate-binding subunit-containing"/>
    <property type="evidence" value="ECO:0007669"/>
    <property type="project" value="TreeGrafter"/>
</dbReference>
<keyword evidence="2" id="KW-0547">Nucleotide-binding</keyword>
<dbReference type="InterPro" id="IPR027417">
    <property type="entry name" value="P-loop_NTPase"/>
</dbReference>
<dbReference type="GO" id="GO:0008643">
    <property type="term" value="P:carbohydrate transport"/>
    <property type="evidence" value="ECO:0007669"/>
    <property type="project" value="InterPro"/>
</dbReference>
<dbReference type="CDD" id="cd03301">
    <property type="entry name" value="ABC_MalK_N"/>
    <property type="match status" value="1"/>
</dbReference>
<dbReference type="InterPro" id="IPR013611">
    <property type="entry name" value="Transp-assoc_OB_typ2"/>
</dbReference>
<keyword evidence="1" id="KW-0813">Transport</keyword>
<dbReference type="PANTHER" id="PTHR43875:SF1">
    <property type="entry name" value="OSMOPROTECTIVE COMPOUNDS UPTAKE ATP-BINDING PROTEIN GGTA"/>
    <property type="match status" value="1"/>
</dbReference>
<feature type="compositionally biased region" description="Polar residues" evidence="4">
    <location>
        <begin position="373"/>
        <end position="399"/>
    </location>
</feature>
<dbReference type="Gene3D" id="2.40.50.140">
    <property type="entry name" value="Nucleic acid-binding proteins"/>
    <property type="match status" value="1"/>
</dbReference>
<dbReference type="InterPro" id="IPR047641">
    <property type="entry name" value="ABC_transpr_MalK/UgpC-like"/>
</dbReference>
<evidence type="ECO:0000313" key="7">
    <source>
        <dbReference type="Proteomes" id="UP000029733"/>
    </source>
</evidence>
<dbReference type="InterPro" id="IPR017871">
    <property type="entry name" value="ABC_transporter-like_CS"/>
</dbReference>
<protein>
    <submittedName>
        <fullName evidence="6">ABC transporter ATP-binding protein</fullName>
    </submittedName>
</protein>
<dbReference type="Pfam" id="PF00005">
    <property type="entry name" value="ABC_tran"/>
    <property type="match status" value="1"/>
</dbReference>
<dbReference type="Gene3D" id="2.40.50.100">
    <property type="match status" value="1"/>
</dbReference>
<dbReference type="Gene3D" id="3.40.50.300">
    <property type="entry name" value="P-loop containing nucleotide triphosphate hydrolases"/>
    <property type="match status" value="1"/>
</dbReference>
<keyword evidence="7" id="KW-1185">Reference proteome</keyword>
<dbReference type="GO" id="GO:0016887">
    <property type="term" value="F:ATP hydrolysis activity"/>
    <property type="evidence" value="ECO:0007669"/>
    <property type="project" value="InterPro"/>
</dbReference>
<dbReference type="Pfam" id="PF08402">
    <property type="entry name" value="TOBE_2"/>
    <property type="match status" value="1"/>
</dbReference>
<dbReference type="PROSITE" id="PS50893">
    <property type="entry name" value="ABC_TRANSPORTER_2"/>
    <property type="match status" value="1"/>
</dbReference>
<evidence type="ECO:0000256" key="3">
    <source>
        <dbReference type="ARBA" id="ARBA00022840"/>
    </source>
</evidence>
<dbReference type="OrthoDB" id="9814623at2"/>
<dbReference type="InterPro" id="IPR012340">
    <property type="entry name" value="NA-bd_OB-fold"/>
</dbReference>
<name>A0A4U8TCG2_9HELI</name>
<keyword evidence="3 6" id="KW-0067">ATP-binding</keyword>
<gene>
    <name evidence="6" type="ORF">LS71_006335</name>
</gene>
<dbReference type="Proteomes" id="UP000029733">
    <property type="component" value="Unassembled WGS sequence"/>
</dbReference>
<dbReference type="GO" id="GO:0005524">
    <property type="term" value="F:ATP binding"/>
    <property type="evidence" value="ECO:0007669"/>
    <property type="project" value="UniProtKB-KW"/>
</dbReference>
<reference evidence="6 7" key="1">
    <citation type="journal article" date="2014" name="Genome Announc.">
        <title>Draft genome sequences of eight enterohepatic helicobacter species isolated from both laboratory and wild rodents.</title>
        <authorList>
            <person name="Sheh A."/>
            <person name="Shen Z."/>
            <person name="Fox J.G."/>
        </authorList>
    </citation>
    <scope>NUCLEOTIDE SEQUENCE [LARGE SCALE GENOMIC DNA]</scope>
    <source>
        <strain evidence="6 7">MIT 09-6949</strain>
    </source>
</reference>
<dbReference type="PANTHER" id="PTHR43875">
    <property type="entry name" value="MALTODEXTRIN IMPORT ATP-BINDING PROTEIN MSMX"/>
    <property type="match status" value="1"/>
</dbReference>
<organism evidence="6 7">
    <name type="scientific">Helicobacter jaachi</name>
    <dbReference type="NCBI Taxonomy" id="1677920"/>
    <lineage>
        <taxon>Bacteria</taxon>
        <taxon>Pseudomonadati</taxon>
        <taxon>Campylobacterota</taxon>
        <taxon>Epsilonproteobacteria</taxon>
        <taxon>Campylobacterales</taxon>
        <taxon>Helicobacteraceae</taxon>
        <taxon>Helicobacter</taxon>
    </lineage>
</organism>
<comment type="caution">
    <text evidence="6">The sequence shown here is derived from an EMBL/GenBank/DDBJ whole genome shotgun (WGS) entry which is preliminary data.</text>
</comment>
<dbReference type="InterPro" id="IPR015855">
    <property type="entry name" value="ABC_transpr_MalK-like"/>
</dbReference>
<evidence type="ECO:0000256" key="2">
    <source>
        <dbReference type="ARBA" id="ARBA00022741"/>
    </source>
</evidence>
<evidence type="ECO:0000256" key="4">
    <source>
        <dbReference type="SAM" id="MobiDB-lite"/>
    </source>
</evidence>
<dbReference type="InterPro" id="IPR008995">
    <property type="entry name" value="Mo/tungstate-bd_C_term_dom"/>
</dbReference>
<dbReference type="PROSITE" id="PS00211">
    <property type="entry name" value="ABC_TRANSPORTER_1"/>
    <property type="match status" value="1"/>
</dbReference>
<feature type="region of interest" description="Disordered" evidence="4">
    <location>
        <begin position="373"/>
        <end position="408"/>
    </location>
</feature>
<proteinExistence type="predicted"/>
<dbReference type="InterPro" id="IPR003439">
    <property type="entry name" value="ABC_transporter-like_ATP-bd"/>
</dbReference>
<evidence type="ECO:0000259" key="5">
    <source>
        <dbReference type="PROSITE" id="PS50893"/>
    </source>
</evidence>
<feature type="domain" description="ABC transporter" evidence="5">
    <location>
        <begin position="2"/>
        <end position="249"/>
    </location>
</feature>
<dbReference type="SMART" id="SM00382">
    <property type="entry name" value="AAA"/>
    <property type="match status" value="1"/>
</dbReference>
<dbReference type="SUPFAM" id="SSF52540">
    <property type="entry name" value="P-loop containing nucleoside triphosphate hydrolases"/>
    <property type="match status" value="1"/>
</dbReference>
<dbReference type="EMBL" id="JRPR02000004">
    <property type="protein sequence ID" value="TLD96337.1"/>
    <property type="molecule type" value="Genomic_DNA"/>
</dbReference>
<dbReference type="InterPro" id="IPR003593">
    <property type="entry name" value="AAA+_ATPase"/>
</dbReference>
<dbReference type="GO" id="GO:0140359">
    <property type="term" value="F:ABC-type transporter activity"/>
    <property type="evidence" value="ECO:0007669"/>
    <property type="project" value="InterPro"/>
</dbReference>
<dbReference type="SUPFAM" id="SSF50331">
    <property type="entry name" value="MOP-like"/>
    <property type="match status" value="1"/>
</dbReference>
<dbReference type="AlphaFoldDB" id="A0A4U8TCG2"/>
<sequence>MLRIVNLVKNYGSKQILKNINLDIKQGEFLTLVGESGSGKSTLLRIIAGLEEKSSGQILKNDKDISHTAPKDRDFAMVFQSYALYPHFNVAQNLAAPLNARAKFSYKLPFARFYNAGARAYQKQIQDKVLQVAKQLKIEHLLESKPKQLSGGQCQRVALGRAMTRNPNAFLMDEPLSNLDAKLRAHMRSELVNLHRELNKTFIYVTHDQTEAMTMSTRIAFLVDGQLLQVDTPDNMYNNPNHLKVAQFIGTPTINTTLVSVQGDEVIFGADIAHLSEDSKIKNYRATHTFAIRPEDVSINPNSAFKAKVQTIENMGNEYLIHIVPLFANAEFIISVNAHTGKQIHFDEIIGIELNLSKAMYFNLQGQRDSAISPQKASITESSKTNVPLSSAGSATHTPKGSAAKSSDNNALASANLYSNELDSIVQKNFAKA</sequence>
<evidence type="ECO:0000256" key="1">
    <source>
        <dbReference type="ARBA" id="ARBA00022448"/>
    </source>
</evidence>
<accession>A0A4U8TCG2</accession>